<dbReference type="EMBL" id="CP010407">
    <property type="protein sequence ID" value="AJF68599.1"/>
    <property type="molecule type" value="Genomic_DNA"/>
</dbReference>
<accession>A0A0B5IJL5</accession>
<gene>
    <name evidence="2" type="ORF">SVTN_33945</name>
</gene>
<dbReference type="Proteomes" id="UP000031774">
    <property type="component" value="Chromosome"/>
</dbReference>
<dbReference type="AlphaFoldDB" id="A0A0B5IJL5"/>
<evidence type="ECO:0000256" key="1">
    <source>
        <dbReference type="SAM" id="MobiDB-lite"/>
    </source>
</evidence>
<feature type="region of interest" description="Disordered" evidence="1">
    <location>
        <begin position="150"/>
        <end position="176"/>
    </location>
</feature>
<sequence>MVLLLAGTGGGVYWATQGTGKSVRDVGAQPGEAGVRDTWTTTSEAVRRGDGETVCALMTVDYRKKLEDTAPDKCAKAVGELFASSESSTLDEAASGSLREVAVQGEWAEVVQVRPGDPEPSYSYMERFGDRWRWSHRVLFAEFHPEKCPQVTWNDSGSQDPRCRLESLFPPDASGQ</sequence>
<dbReference type="RefSeq" id="WP_041132521.1">
    <property type="nucleotide sequence ID" value="NZ_CP010407.1"/>
</dbReference>
<evidence type="ECO:0000313" key="2">
    <source>
        <dbReference type="EMBL" id="AJF68599.1"/>
    </source>
</evidence>
<organism evidence="2 3">
    <name type="scientific">Streptomyces vietnamensis</name>
    <dbReference type="NCBI Taxonomy" id="362257"/>
    <lineage>
        <taxon>Bacteria</taxon>
        <taxon>Bacillati</taxon>
        <taxon>Actinomycetota</taxon>
        <taxon>Actinomycetes</taxon>
        <taxon>Kitasatosporales</taxon>
        <taxon>Streptomycetaceae</taxon>
        <taxon>Streptomyces</taxon>
    </lineage>
</organism>
<proteinExistence type="predicted"/>
<evidence type="ECO:0000313" key="3">
    <source>
        <dbReference type="Proteomes" id="UP000031774"/>
    </source>
</evidence>
<keyword evidence="3" id="KW-1185">Reference proteome</keyword>
<protein>
    <submittedName>
        <fullName evidence="2">Uncharacterized protein</fullName>
    </submittedName>
</protein>
<dbReference type="HOGENOM" id="CLU_1524347_0_0_11"/>
<dbReference type="KEGG" id="svt:SVTN_33945"/>
<name>A0A0B5IJL5_9ACTN</name>
<reference evidence="2 3" key="1">
    <citation type="submission" date="2014-12" db="EMBL/GenBank/DDBJ databases">
        <title>Complete genome sequence of Streptomyces vietnamensis strain GIMV4.0001, a genetic manipulable producer of the benzoisochromanequinone antibiotic granaticin.</title>
        <authorList>
            <person name="Deng M.R."/>
            <person name="Guo J."/>
            <person name="Ma L.Y."/>
            <person name="Feng G.D."/>
            <person name="Mo C.Y."/>
            <person name="Zhu H.H."/>
        </authorList>
    </citation>
    <scope>NUCLEOTIDE SEQUENCE [LARGE SCALE GENOMIC DNA]</scope>
    <source>
        <strain evidence="3">GIMV4.0001</strain>
    </source>
</reference>